<dbReference type="PROSITE" id="PS50850">
    <property type="entry name" value="MFS"/>
    <property type="match status" value="1"/>
</dbReference>
<accession>A0A562JK98</accession>
<dbReference type="InterPro" id="IPR036259">
    <property type="entry name" value="MFS_trans_sf"/>
</dbReference>
<dbReference type="InterPro" id="IPR011701">
    <property type="entry name" value="MFS"/>
</dbReference>
<evidence type="ECO:0000256" key="4">
    <source>
        <dbReference type="ARBA" id="ARBA00022989"/>
    </source>
</evidence>
<sequence length="425" mass="46144">MEINNSIERIETEKVNNNFGKKGWGVIIYVGVLYYFMTGMTVDGLNVLVPGLSQLHGMDYNQVLALSTPAGIIALISCMFYGWLAAKKGAQFTAILCLVLGGLATIWYGHANTIVTYGISLTLMVSLVNGFSNIAGNVYMANWFPRKKGLAFGWATMGMNMASATIVILLNALAVRFGGMNMSVTVIGIVMILLAIFTKIFMKGTPEEAGCTPDNLPLDQIKIKKVAQEIPKLTYAKVFKTKETWLMAIAYGINGMVTVGVMSQLVPRLMERGYELNTAIMMLTIAAIIGLAGSYGWGVVDQKWGTKKASLYFAVWYIIGIGFNLIDNTLCLYISLIMIGGAIGGNANFPPSMVATIFGRKDFPLAFTVMNTIQGVIRNFAFIVLAIAISITGSFTGAYMVFMGIEVISIIAMLLLNDSPKEVED</sequence>
<feature type="transmembrane region" description="Helical" evidence="6">
    <location>
        <begin position="114"/>
        <end position="139"/>
    </location>
</feature>
<dbReference type="InterPro" id="IPR052983">
    <property type="entry name" value="MFS_Riboflavin_Transporter"/>
</dbReference>
<dbReference type="GO" id="GO:0005886">
    <property type="term" value="C:plasma membrane"/>
    <property type="evidence" value="ECO:0007669"/>
    <property type="project" value="UniProtKB-SubCell"/>
</dbReference>
<evidence type="ECO:0000256" key="3">
    <source>
        <dbReference type="ARBA" id="ARBA00022692"/>
    </source>
</evidence>
<dbReference type="PANTHER" id="PTHR43385:SF1">
    <property type="entry name" value="RIBOFLAVIN TRANSPORTER RIBJ"/>
    <property type="match status" value="1"/>
</dbReference>
<feature type="transmembrane region" description="Helical" evidence="6">
    <location>
        <begin position="23"/>
        <end position="42"/>
    </location>
</feature>
<dbReference type="SUPFAM" id="SSF103473">
    <property type="entry name" value="MFS general substrate transporter"/>
    <property type="match status" value="1"/>
</dbReference>
<keyword evidence="2" id="KW-0813">Transport</keyword>
<feature type="transmembrane region" description="Helical" evidence="6">
    <location>
        <begin position="309"/>
        <end position="326"/>
    </location>
</feature>
<organism evidence="8 9">
    <name type="scientific">Sedimentibacter saalensis</name>
    <dbReference type="NCBI Taxonomy" id="130788"/>
    <lineage>
        <taxon>Bacteria</taxon>
        <taxon>Bacillati</taxon>
        <taxon>Bacillota</taxon>
        <taxon>Tissierellia</taxon>
        <taxon>Sedimentibacter</taxon>
    </lineage>
</organism>
<proteinExistence type="predicted"/>
<reference evidence="8 9" key="1">
    <citation type="submission" date="2019-07" db="EMBL/GenBank/DDBJ databases">
        <title>Genomic Encyclopedia of Type Strains, Phase I: the one thousand microbial genomes (KMG-I) project.</title>
        <authorList>
            <person name="Kyrpides N."/>
        </authorList>
    </citation>
    <scope>NUCLEOTIDE SEQUENCE [LARGE SCALE GENOMIC DNA]</scope>
    <source>
        <strain evidence="8 9">DSM 13558</strain>
    </source>
</reference>
<evidence type="ECO:0000313" key="9">
    <source>
        <dbReference type="Proteomes" id="UP000315343"/>
    </source>
</evidence>
<feature type="transmembrane region" description="Helical" evidence="6">
    <location>
        <begin position="62"/>
        <end position="83"/>
    </location>
</feature>
<evidence type="ECO:0000256" key="1">
    <source>
        <dbReference type="ARBA" id="ARBA00004651"/>
    </source>
</evidence>
<dbReference type="InterPro" id="IPR020846">
    <property type="entry name" value="MFS_dom"/>
</dbReference>
<keyword evidence="9" id="KW-1185">Reference proteome</keyword>
<dbReference type="EMBL" id="VLKH01000001">
    <property type="protein sequence ID" value="TWH83667.1"/>
    <property type="molecule type" value="Genomic_DNA"/>
</dbReference>
<dbReference type="AlphaFoldDB" id="A0A562JK98"/>
<keyword evidence="5 6" id="KW-0472">Membrane</keyword>
<name>A0A562JK98_9FIRM</name>
<dbReference type="PANTHER" id="PTHR43385">
    <property type="entry name" value="RIBOFLAVIN TRANSPORTER RIBJ"/>
    <property type="match status" value="1"/>
</dbReference>
<feature type="transmembrane region" description="Helical" evidence="6">
    <location>
        <begin position="363"/>
        <end position="391"/>
    </location>
</feature>
<keyword evidence="3 6" id="KW-0812">Transmembrane</keyword>
<feature type="transmembrane region" description="Helical" evidence="6">
    <location>
        <begin position="90"/>
        <end position="108"/>
    </location>
</feature>
<gene>
    <name evidence="8" type="ORF">LY60_00279</name>
</gene>
<evidence type="ECO:0000259" key="7">
    <source>
        <dbReference type="PROSITE" id="PS50850"/>
    </source>
</evidence>
<feature type="transmembrane region" description="Helical" evidence="6">
    <location>
        <begin position="180"/>
        <end position="197"/>
    </location>
</feature>
<feature type="transmembrane region" description="Helical" evidence="6">
    <location>
        <begin position="245"/>
        <end position="266"/>
    </location>
</feature>
<dbReference type="Pfam" id="PF07690">
    <property type="entry name" value="MFS_1"/>
    <property type="match status" value="1"/>
</dbReference>
<dbReference type="Gene3D" id="1.20.1250.20">
    <property type="entry name" value="MFS general substrate transporter like domains"/>
    <property type="match status" value="2"/>
</dbReference>
<evidence type="ECO:0000256" key="5">
    <source>
        <dbReference type="ARBA" id="ARBA00023136"/>
    </source>
</evidence>
<feature type="transmembrane region" description="Helical" evidence="6">
    <location>
        <begin position="278"/>
        <end position="297"/>
    </location>
</feature>
<feature type="domain" description="Major facilitator superfamily (MFS) profile" evidence="7">
    <location>
        <begin position="27"/>
        <end position="421"/>
    </location>
</feature>
<keyword evidence="4 6" id="KW-1133">Transmembrane helix</keyword>
<protein>
    <submittedName>
        <fullName evidence="8">OFA family oxalate/formate antiporter-like MFS transporter</fullName>
    </submittedName>
</protein>
<evidence type="ECO:0000256" key="6">
    <source>
        <dbReference type="SAM" id="Phobius"/>
    </source>
</evidence>
<evidence type="ECO:0000256" key="2">
    <source>
        <dbReference type="ARBA" id="ARBA00022448"/>
    </source>
</evidence>
<feature type="transmembrane region" description="Helical" evidence="6">
    <location>
        <begin position="151"/>
        <end position="174"/>
    </location>
</feature>
<comment type="caution">
    <text evidence="8">The sequence shown here is derived from an EMBL/GenBank/DDBJ whole genome shotgun (WGS) entry which is preliminary data.</text>
</comment>
<dbReference type="GO" id="GO:0022857">
    <property type="term" value="F:transmembrane transporter activity"/>
    <property type="evidence" value="ECO:0007669"/>
    <property type="project" value="InterPro"/>
</dbReference>
<feature type="transmembrane region" description="Helical" evidence="6">
    <location>
        <begin position="332"/>
        <end position="351"/>
    </location>
</feature>
<evidence type="ECO:0000313" key="8">
    <source>
        <dbReference type="EMBL" id="TWH83667.1"/>
    </source>
</evidence>
<dbReference type="RefSeq" id="WP_170226067.1">
    <property type="nucleotide sequence ID" value="NZ_VLKH01000001.1"/>
</dbReference>
<comment type="subcellular location">
    <subcellularLocation>
        <location evidence="1">Cell membrane</location>
        <topology evidence="1">Multi-pass membrane protein</topology>
    </subcellularLocation>
</comment>
<dbReference type="Proteomes" id="UP000315343">
    <property type="component" value="Unassembled WGS sequence"/>
</dbReference>